<dbReference type="PANTHER" id="PTHR44229:SF4">
    <property type="entry name" value="15-HYDROXYPROSTAGLANDIN DEHYDROGENASE [NAD(+)]"/>
    <property type="match status" value="1"/>
</dbReference>
<evidence type="ECO:0000256" key="1">
    <source>
        <dbReference type="ARBA" id="ARBA00006484"/>
    </source>
</evidence>
<protein>
    <recommendedName>
        <fullName evidence="5">3-hydroxyacyl-CoA dehydrogenase</fullName>
    </recommendedName>
</protein>
<evidence type="ECO:0008006" key="5">
    <source>
        <dbReference type="Google" id="ProtNLM"/>
    </source>
</evidence>
<comment type="similarity">
    <text evidence="1">Belongs to the short-chain dehydrogenases/reductases (SDR) family.</text>
</comment>
<keyword evidence="2" id="KW-0560">Oxidoreductase</keyword>
<keyword evidence="4" id="KW-1185">Reference proteome</keyword>
<evidence type="ECO:0000313" key="4">
    <source>
        <dbReference type="Proteomes" id="UP001610446"/>
    </source>
</evidence>
<gene>
    <name evidence="3" type="ORF">BJY01DRAFT_257141</name>
</gene>
<name>A0ABR4JMS3_9EURO</name>
<accession>A0ABR4JMS3</accession>
<organism evidence="3 4">
    <name type="scientific">Aspergillus pseudoustus</name>
    <dbReference type="NCBI Taxonomy" id="1810923"/>
    <lineage>
        <taxon>Eukaryota</taxon>
        <taxon>Fungi</taxon>
        <taxon>Dikarya</taxon>
        <taxon>Ascomycota</taxon>
        <taxon>Pezizomycotina</taxon>
        <taxon>Eurotiomycetes</taxon>
        <taxon>Eurotiomycetidae</taxon>
        <taxon>Eurotiales</taxon>
        <taxon>Aspergillaceae</taxon>
        <taxon>Aspergillus</taxon>
        <taxon>Aspergillus subgen. Nidulantes</taxon>
    </lineage>
</organism>
<dbReference type="PANTHER" id="PTHR44229">
    <property type="entry name" value="15-HYDROXYPROSTAGLANDIN DEHYDROGENASE [NAD(+)]"/>
    <property type="match status" value="1"/>
</dbReference>
<dbReference type="PRINTS" id="PR00081">
    <property type="entry name" value="GDHRDH"/>
</dbReference>
<reference evidence="3 4" key="1">
    <citation type="submission" date="2024-07" db="EMBL/GenBank/DDBJ databases">
        <title>Section-level genome sequencing and comparative genomics of Aspergillus sections Usti and Cavernicolus.</title>
        <authorList>
            <consortium name="Lawrence Berkeley National Laboratory"/>
            <person name="Nybo J.L."/>
            <person name="Vesth T.C."/>
            <person name="Theobald S."/>
            <person name="Frisvad J.C."/>
            <person name="Larsen T.O."/>
            <person name="Kjaerboelling I."/>
            <person name="Rothschild-Mancinelli K."/>
            <person name="Lyhne E.K."/>
            <person name="Kogle M.E."/>
            <person name="Barry K."/>
            <person name="Clum A."/>
            <person name="Na H."/>
            <person name="Ledsgaard L."/>
            <person name="Lin J."/>
            <person name="Lipzen A."/>
            <person name="Kuo A."/>
            <person name="Riley R."/>
            <person name="Mondo S."/>
            <person name="Labutti K."/>
            <person name="Haridas S."/>
            <person name="Pangalinan J."/>
            <person name="Salamov A.A."/>
            <person name="Simmons B.A."/>
            <person name="Magnuson J.K."/>
            <person name="Chen J."/>
            <person name="Drula E."/>
            <person name="Henrissat B."/>
            <person name="Wiebenga A."/>
            <person name="Lubbers R.J."/>
            <person name="Gomes A.C."/>
            <person name="Makela M.R."/>
            <person name="Stajich J."/>
            <person name="Grigoriev I.V."/>
            <person name="Mortensen U.H."/>
            <person name="De Vries R.P."/>
            <person name="Baker S.E."/>
            <person name="Andersen M.R."/>
        </authorList>
    </citation>
    <scope>NUCLEOTIDE SEQUENCE [LARGE SCALE GENOMIC DNA]</scope>
    <source>
        <strain evidence="3 4">CBS 123904</strain>
    </source>
</reference>
<dbReference type="SUPFAM" id="SSF51735">
    <property type="entry name" value="NAD(P)-binding Rossmann-fold domains"/>
    <property type="match status" value="1"/>
</dbReference>
<dbReference type="InterPro" id="IPR036291">
    <property type="entry name" value="NAD(P)-bd_dom_sf"/>
</dbReference>
<dbReference type="Gene3D" id="3.40.50.720">
    <property type="entry name" value="NAD(P)-binding Rossmann-like Domain"/>
    <property type="match status" value="1"/>
</dbReference>
<dbReference type="Proteomes" id="UP001610446">
    <property type="component" value="Unassembled WGS sequence"/>
</dbReference>
<dbReference type="EMBL" id="JBFXLU010000113">
    <property type="protein sequence ID" value="KAL2841136.1"/>
    <property type="molecule type" value="Genomic_DNA"/>
</dbReference>
<dbReference type="Pfam" id="PF00106">
    <property type="entry name" value="adh_short"/>
    <property type="match status" value="1"/>
</dbReference>
<dbReference type="InterPro" id="IPR002347">
    <property type="entry name" value="SDR_fam"/>
</dbReference>
<comment type="caution">
    <text evidence="3">The sequence shown here is derived from an EMBL/GenBank/DDBJ whole genome shotgun (WGS) entry which is preliminary data.</text>
</comment>
<proteinExistence type="inferred from homology"/>
<sequence>MSQYTRGLAADALKDKVIVLTGGANGIGAALVEYACEHGAYVYFGDLAVEAGEAIAKRVNRTNSSPPRAVFVQTDVTSYDSVLKLFDSAMDTYGRIDHAVAGAGITEIGNIFDPALDMESIRQPPTSKVLDVNLNGCLYVARIAAVYLRQNRPTGTTTKTDRSITLISSVAGFKESPGLFVYQAAKHGVLGLMRALRLYLCAPAHDIRVNTICPWMTQTAMVKGVQDAWHKAGLPVNSPLDVGKVIAAVLGDEGLNGAAMYVEGGRAWEIERNLDRLEGQWLGEEASRSLARGQEVLGSGMDWTK</sequence>
<evidence type="ECO:0000256" key="2">
    <source>
        <dbReference type="ARBA" id="ARBA00023002"/>
    </source>
</evidence>
<evidence type="ECO:0000313" key="3">
    <source>
        <dbReference type="EMBL" id="KAL2841136.1"/>
    </source>
</evidence>